<reference evidence="1" key="1">
    <citation type="submission" date="2022-01" db="EMBL/GenBank/DDBJ databases">
        <title>Draft genome of Methanogenium marinum DSM 15558.</title>
        <authorList>
            <person name="Chen S.-C."/>
            <person name="You Y.-T."/>
        </authorList>
    </citation>
    <scope>NUCLEOTIDE SEQUENCE</scope>
    <source>
        <strain evidence="1">DSM 15558</strain>
    </source>
</reference>
<dbReference type="AlphaFoldDB" id="A0A9Q4KP36"/>
<sequence length="116" mass="12973">MVALDIPALFHAAAEILIREDQRISVEFSAEEARIRFPTTRRLAQYLDVPHYYVLPIFSMMEEKNLVRREERVGISTTGAGTLLFLDIIRKSMPDEATALLGEGTITALAAKHSSV</sequence>
<evidence type="ECO:0000313" key="1">
    <source>
        <dbReference type="EMBL" id="MDE4907983.1"/>
    </source>
</evidence>
<keyword evidence="2" id="KW-1185">Reference proteome</keyword>
<protein>
    <submittedName>
        <fullName evidence="1">Uncharacterized protein</fullName>
    </submittedName>
</protein>
<accession>A0A9Q4KP36</accession>
<comment type="caution">
    <text evidence="1">The sequence shown here is derived from an EMBL/GenBank/DDBJ whole genome shotgun (WGS) entry which is preliminary data.</text>
</comment>
<dbReference type="EMBL" id="JAKELO010000002">
    <property type="protein sequence ID" value="MDE4907983.1"/>
    <property type="molecule type" value="Genomic_DNA"/>
</dbReference>
<evidence type="ECO:0000313" key="2">
    <source>
        <dbReference type="Proteomes" id="UP001143747"/>
    </source>
</evidence>
<dbReference type="RefSeq" id="WP_274924622.1">
    <property type="nucleotide sequence ID" value="NZ_JAKELO010000002.1"/>
</dbReference>
<organism evidence="1 2">
    <name type="scientific">Methanogenium marinum</name>
    <dbReference type="NCBI Taxonomy" id="348610"/>
    <lineage>
        <taxon>Archaea</taxon>
        <taxon>Methanobacteriati</taxon>
        <taxon>Methanobacteriota</taxon>
        <taxon>Stenosarchaea group</taxon>
        <taxon>Methanomicrobia</taxon>
        <taxon>Methanomicrobiales</taxon>
        <taxon>Methanomicrobiaceae</taxon>
        <taxon>Methanogenium</taxon>
    </lineage>
</organism>
<proteinExistence type="predicted"/>
<gene>
    <name evidence="1" type="ORF">L0665_05090</name>
</gene>
<dbReference type="Proteomes" id="UP001143747">
    <property type="component" value="Unassembled WGS sequence"/>
</dbReference>
<name>A0A9Q4KP36_9EURY</name>